<accession>A0AAU7PH55</accession>
<proteinExistence type="predicted"/>
<name>A0AAU7PH55_9CAUD</name>
<dbReference type="EMBL" id="PP777464">
    <property type="protein sequence ID" value="XBS49464.1"/>
    <property type="molecule type" value="Genomic_DNA"/>
</dbReference>
<evidence type="ECO:0000313" key="1">
    <source>
        <dbReference type="EMBL" id="XBS49464.1"/>
    </source>
</evidence>
<reference evidence="1" key="1">
    <citation type="submission" date="2024-05" db="EMBL/GenBank/DDBJ databases">
        <authorList>
            <person name="Badawy S."/>
            <person name="Skurnik M."/>
        </authorList>
    </citation>
    <scope>NUCLEOTIDE SEQUENCE</scope>
</reference>
<sequence>MANHLKKLLDHKRNSPQGYRISVCKVQISPSLLGRIDRLELTCCFATTNHVLYPTIHLALVHPYHQSSKE</sequence>
<protein>
    <submittedName>
        <fullName evidence="1">Uncharacterized protein</fullName>
    </submittedName>
</protein>
<organism evidence="1">
    <name type="scientific">Escherichia phage fEgEco12</name>
    <dbReference type="NCBI Taxonomy" id="3158837"/>
    <lineage>
        <taxon>Viruses</taxon>
        <taxon>Duplodnaviria</taxon>
        <taxon>Heunggongvirae</taxon>
        <taxon>Uroviricota</taxon>
        <taxon>Caudoviricetes</taxon>
    </lineage>
</organism>